<dbReference type="HOGENOM" id="CLU_000949_0_0_1"/>
<dbReference type="GeneID" id="7839509"/>
<accession>Q23ED1</accession>
<keyword evidence="2" id="KW-0472">Membrane</keyword>
<evidence type="ECO:0000313" key="3">
    <source>
        <dbReference type="EMBL" id="EAR94822.2"/>
    </source>
</evidence>
<organism evidence="3 4">
    <name type="scientific">Tetrahymena thermophila (strain SB210)</name>
    <dbReference type="NCBI Taxonomy" id="312017"/>
    <lineage>
        <taxon>Eukaryota</taxon>
        <taxon>Sar</taxon>
        <taxon>Alveolata</taxon>
        <taxon>Ciliophora</taxon>
        <taxon>Intramacronucleata</taxon>
        <taxon>Oligohymenophorea</taxon>
        <taxon>Hymenostomatida</taxon>
        <taxon>Tetrahymenina</taxon>
        <taxon>Tetrahymenidae</taxon>
        <taxon>Tetrahymena</taxon>
    </lineage>
</organism>
<dbReference type="Gene3D" id="2.130.10.10">
    <property type="entry name" value="YVTN repeat-like/Quinoprotein amine dehydrogenase"/>
    <property type="match status" value="1"/>
</dbReference>
<dbReference type="InParanoid" id="Q23ED1"/>
<name>Q23ED1_TETTS</name>
<dbReference type="AlphaFoldDB" id="Q23ED1"/>
<feature type="coiled-coil region" evidence="1">
    <location>
        <begin position="1072"/>
        <end position="1099"/>
    </location>
</feature>
<keyword evidence="2 3" id="KW-0812">Transmembrane</keyword>
<protein>
    <submittedName>
        <fullName evidence="3">Transmembrane protein, putative</fullName>
    </submittedName>
</protein>
<reference evidence="4" key="1">
    <citation type="journal article" date="2006" name="PLoS Biol.">
        <title>Macronuclear genome sequence of the ciliate Tetrahymena thermophila, a model eukaryote.</title>
        <authorList>
            <person name="Eisen J.A."/>
            <person name="Coyne R.S."/>
            <person name="Wu M."/>
            <person name="Wu D."/>
            <person name="Thiagarajan M."/>
            <person name="Wortman J.R."/>
            <person name="Badger J.H."/>
            <person name="Ren Q."/>
            <person name="Amedeo P."/>
            <person name="Jones K.M."/>
            <person name="Tallon L.J."/>
            <person name="Delcher A.L."/>
            <person name="Salzberg S.L."/>
            <person name="Silva J.C."/>
            <person name="Haas B.J."/>
            <person name="Majoros W.H."/>
            <person name="Farzad M."/>
            <person name="Carlton J.M."/>
            <person name="Smith R.K. Jr."/>
            <person name="Garg J."/>
            <person name="Pearlman R.E."/>
            <person name="Karrer K.M."/>
            <person name="Sun L."/>
            <person name="Manning G."/>
            <person name="Elde N.C."/>
            <person name="Turkewitz A.P."/>
            <person name="Asai D.J."/>
            <person name="Wilkes D.E."/>
            <person name="Wang Y."/>
            <person name="Cai H."/>
            <person name="Collins K."/>
            <person name="Stewart B.A."/>
            <person name="Lee S.R."/>
            <person name="Wilamowska K."/>
            <person name="Weinberg Z."/>
            <person name="Ruzzo W.L."/>
            <person name="Wloga D."/>
            <person name="Gaertig J."/>
            <person name="Frankel J."/>
            <person name="Tsao C.-C."/>
            <person name="Gorovsky M.A."/>
            <person name="Keeling P.J."/>
            <person name="Waller R.F."/>
            <person name="Patron N.J."/>
            <person name="Cherry J.M."/>
            <person name="Stover N.A."/>
            <person name="Krieger C.J."/>
            <person name="del Toro C."/>
            <person name="Ryder H.F."/>
            <person name="Williamson S.C."/>
            <person name="Barbeau R.A."/>
            <person name="Hamilton E.P."/>
            <person name="Orias E."/>
        </authorList>
    </citation>
    <scope>NUCLEOTIDE SEQUENCE [LARGE SCALE GENOMIC DNA]</scope>
    <source>
        <strain evidence="4">SB210</strain>
    </source>
</reference>
<dbReference type="RefSeq" id="XP_001015067.2">
    <property type="nucleotide sequence ID" value="XM_001015067.2"/>
</dbReference>
<keyword evidence="4" id="KW-1185">Reference proteome</keyword>
<feature type="transmembrane region" description="Helical" evidence="2">
    <location>
        <begin position="877"/>
        <end position="896"/>
    </location>
</feature>
<sequence length="1103" mass="128103">MFIDRNYTNTTYQIPQVSDSQVSGIGITSNGLNIFLGIQSRVLVYQVQQANKQMSILSSCSTNGSTVSQFIFSSNETLIIALTTSQLIQIYDIQNLNSISLVGEFTPYSNLNLKADISTYYNLLYVVSGYSGLNIYSLTYSNDKPVMECSLLYQNQPGQNLVDFAKSQNDHIIYAVDSVQGVFIFNNMHSSDSIKKQSQSDFKYFGLGKFKVKLYITSIAISPLDLFIFVGVRSQGIYIFNIEEDALNPIFFQLIYYQGNPLKILAYELLNIDVNKQETQFVLSKSSGFLLVDTNNFQIITNYTLINVTSQCKSAVFSPNGKYVILIYQNNGLYFIDVQNKSQPFVANYYKTSGAEMIVSSKIQEYIYFIDGINGLVIIDGNYLPELKTVGNYYNNIWLSHLTLSFDENYGIINSLDQNQVMVIDLEIKQNPQLLSSQNFDSQQDYLKVGLYYEFEIIPIYKKENQILQDIFIWKDNKLGKLPIWINISQDFKNLTIFVSKELLKEGYQQGILTLVVKNCYQLSSSDFLVSTSQLSVSDLESQAIWLFLIKNKIISQDFCYDDEKNYILPDNVSQLFDLLKSISDSSSYNRTILILSNVQQILRQSIHYSPIKFNIESSLKFDMNDSLNTIQSCLNEQITLVLSFEYNSNLIFVNMNYQNSLISLYGQQSNTISLKSTTQNLNQILQDKIYYYLYIKDNNSNHIQNNQTIGNQQIQIELSDGINYNKQFIINIEQAHFLQLKRDIELSKPLQDQVNFLSPGASFAIETQLSINFDQRIFLDPDFNTRNQAQNGIQEDQTINDLSIVYEFYLMNSRGEYELVSSNYFLQFDSQNMRIIGSPPSSLIFQQQNYMIVARTVYCQAQDTFYLKFDQIPLSYVFNIFLKIIGPIAFLIGVYQKRYVFYNMINKKKTLYSQEKAYIYQTYRKKITLIGDELIITQLFFEKFLKIIGQPTIIQSEYQQIQEAQIQRFGKQNLQNKIIDECDDIKERLGSQNNSINQQTKEIIRQKQIHKLKNQEQNLMIQTQNQTENRKSQIRRFSLQNQINFKYQSSQFDQKEQNQNKIQKKRSLSSIQSQVDQLLKSKKKIQNLRNRKQILKRKYTWF</sequence>
<dbReference type="SUPFAM" id="SSF82171">
    <property type="entry name" value="DPP6 N-terminal domain-like"/>
    <property type="match status" value="1"/>
</dbReference>
<dbReference type="InterPro" id="IPR015943">
    <property type="entry name" value="WD40/YVTN_repeat-like_dom_sf"/>
</dbReference>
<dbReference type="Proteomes" id="UP000009168">
    <property type="component" value="Unassembled WGS sequence"/>
</dbReference>
<keyword evidence="2" id="KW-1133">Transmembrane helix</keyword>
<keyword evidence="1" id="KW-0175">Coiled coil</keyword>
<evidence type="ECO:0000256" key="1">
    <source>
        <dbReference type="SAM" id="Coils"/>
    </source>
</evidence>
<gene>
    <name evidence="3" type="ORF">TTHERM_00717450</name>
</gene>
<dbReference type="KEGG" id="tet:TTHERM_00717450"/>
<evidence type="ECO:0000256" key="2">
    <source>
        <dbReference type="SAM" id="Phobius"/>
    </source>
</evidence>
<dbReference type="EMBL" id="GG662649">
    <property type="protein sequence ID" value="EAR94822.2"/>
    <property type="molecule type" value="Genomic_DNA"/>
</dbReference>
<evidence type="ECO:0000313" key="4">
    <source>
        <dbReference type="Proteomes" id="UP000009168"/>
    </source>
</evidence>
<proteinExistence type="predicted"/>